<name>A0ABV0IKZ1_9MICC</name>
<accession>A0ABV0IKZ1</accession>
<dbReference type="RefSeq" id="WP_347920798.1">
    <property type="nucleotide sequence ID" value="NZ_JBDXMX010000004.1"/>
</dbReference>
<comment type="caution">
    <text evidence="1">The sequence shown here is derived from an EMBL/GenBank/DDBJ whole genome shotgun (WGS) entry which is preliminary data.</text>
</comment>
<sequence>MALPGGWIEHRREDGEPIGWIVPDGGRFRPVDILGRPVGGPVDWLEAEEALEDRGLAFLAERHVLRLPDGSERPVRISQASPEGIVVVADEYGAASAVGAGAQTFRLTFPAPAELLLHGC</sequence>
<evidence type="ECO:0000313" key="2">
    <source>
        <dbReference type="Proteomes" id="UP001484097"/>
    </source>
</evidence>
<organism evidence="1 2">
    <name type="scientific">Citricoccus nitrophenolicus</name>
    <dbReference type="NCBI Taxonomy" id="863575"/>
    <lineage>
        <taxon>Bacteria</taxon>
        <taxon>Bacillati</taxon>
        <taxon>Actinomycetota</taxon>
        <taxon>Actinomycetes</taxon>
        <taxon>Micrococcales</taxon>
        <taxon>Micrococcaceae</taxon>
        <taxon>Citricoccus</taxon>
    </lineage>
</organism>
<dbReference type="Proteomes" id="UP001484097">
    <property type="component" value="Unassembled WGS sequence"/>
</dbReference>
<keyword evidence="2" id="KW-1185">Reference proteome</keyword>
<protein>
    <submittedName>
        <fullName evidence="1">Uncharacterized protein</fullName>
    </submittedName>
</protein>
<reference evidence="1 2" key="1">
    <citation type="submission" date="2024-05" db="EMBL/GenBank/DDBJ databases">
        <authorList>
            <person name="Yi C."/>
        </authorList>
    </citation>
    <scope>NUCLEOTIDE SEQUENCE [LARGE SCALE GENOMIC DNA]</scope>
    <source>
        <strain evidence="1 2">XS13</strain>
    </source>
</reference>
<dbReference type="EMBL" id="JBDXMX010000004">
    <property type="protein sequence ID" value="MEO9248187.1"/>
    <property type="molecule type" value="Genomic_DNA"/>
</dbReference>
<evidence type="ECO:0000313" key="1">
    <source>
        <dbReference type="EMBL" id="MEO9248187.1"/>
    </source>
</evidence>
<gene>
    <name evidence="1" type="ORF">ABDK96_10880</name>
</gene>
<proteinExistence type="predicted"/>